<keyword evidence="3" id="KW-0050">Antiport</keyword>
<feature type="transmembrane region" description="Helical" evidence="10">
    <location>
        <begin position="284"/>
        <end position="307"/>
    </location>
</feature>
<keyword evidence="12" id="KW-1185">Reference proteome</keyword>
<feature type="transmembrane region" description="Helical" evidence="10">
    <location>
        <begin position="138"/>
        <end position="159"/>
    </location>
</feature>
<keyword evidence="6 10" id="KW-1133">Transmembrane helix</keyword>
<feature type="transmembrane region" description="Helical" evidence="10">
    <location>
        <begin position="69"/>
        <end position="91"/>
    </location>
</feature>
<comment type="subcellular location">
    <subcellularLocation>
        <location evidence="1">Cell membrane</location>
        <topology evidence="1">Multi-pass membrane protein</topology>
    </subcellularLocation>
</comment>
<protein>
    <recommendedName>
        <fullName evidence="9">Multidrug-efflux transporter</fullName>
    </recommendedName>
</protein>
<keyword evidence="4" id="KW-1003">Cell membrane</keyword>
<evidence type="ECO:0000313" key="11">
    <source>
        <dbReference type="EMBL" id="SEG02347.1"/>
    </source>
</evidence>
<evidence type="ECO:0000256" key="3">
    <source>
        <dbReference type="ARBA" id="ARBA00022449"/>
    </source>
</evidence>
<dbReference type="EMBL" id="FNVS01000012">
    <property type="protein sequence ID" value="SEG02347.1"/>
    <property type="molecule type" value="Genomic_DNA"/>
</dbReference>
<accession>A0A8G2BXC5</accession>
<feature type="transmembrane region" description="Helical" evidence="10">
    <location>
        <begin position="424"/>
        <end position="445"/>
    </location>
</feature>
<comment type="caution">
    <text evidence="11">The sequence shown here is derived from an EMBL/GenBank/DDBJ whole genome shotgun (WGS) entry which is preliminary data.</text>
</comment>
<keyword evidence="2" id="KW-0813">Transport</keyword>
<feature type="transmembrane region" description="Helical" evidence="10">
    <location>
        <begin position="328"/>
        <end position="348"/>
    </location>
</feature>
<dbReference type="Proteomes" id="UP000236725">
    <property type="component" value="Unassembled WGS sequence"/>
</dbReference>
<reference evidence="11 12" key="1">
    <citation type="submission" date="2016-10" db="EMBL/GenBank/DDBJ databases">
        <authorList>
            <person name="Varghese N."/>
            <person name="Submissions S."/>
        </authorList>
    </citation>
    <scope>NUCLEOTIDE SEQUENCE [LARGE SCALE GENOMIC DNA]</scope>
    <source>
        <strain evidence="11 12">DSM 29073</strain>
    </source>
</reference>
<dbReference type="PIRSF" id="PIRSF006603">
    <property type="entry name" value="DinF"/>
    <property type="match status" value="1"/>
</dbReference>
<evidence type="ECO:0000256" key="10">
    <source>
        <dbReference type="SAM" id="Phobius"/>
    </source>
</evidence>
<dbReference type="InterPro" id="IPR048279">
    <property type="entry name" value="MdtK-like"/>
</dbReference>
<feature type="transmembrane region" description="Helical" evidence="10">
    <location>
        <begin position="103"/>
        <end position="126"/>
    </location>
</feature>
<sequence length="462" mass="51378">MPLSCKCASYLHMFSNYIEHYKKTIRLGVPIMLGQLGIIIVGFADNIMVGHHSTNELAAASFVNNFFNLAFIFGMGFSYGLTPIIGGLFAGKDYTKAGETLKNSLFINFIVGILISLCMLVLLLNIDVLNQPNELMPYIRPYYILQLFSVIFAMLFNSFKQFSDGITDTLTPMWIMLSANVLNIIGNYFLIYGRCGVPEMGLTGAGISTLASRIITFFSFLYIFTHHSKYSRFLTGFKQGIINRINLNNLVRLGFPVGLQMGVETGSFSLSVIMMGWLGSTALAAHQVVGVITTLGFMVYYGIAAAVTIRVSSYKEWNDYSSIRYASFAGLHLTMFVAIVVVSLILIFKNSMGYLFTPEKQVVEMVALLSYSVILYQFGDGLQILFANALRGISDVKYMAYMAFVCHFGLALPIGYLCGFIFDWGAIGVWCGFPVSLTTLGILLWRRFNKLTLQSKNIQVTP</sequence>
<dbReference type="CDD" id="cd13131">
    <property type="entry name" value="MATE_NorM_like"/>
    <property type="match status" value="1"/>
</dbReference>
<dbReference type="InterPro" id="IPR050222">
    <property type="entry name" value="MATE_MdtK"/>
</dbReference>
<evidence type="ECO:0000256" key="1">
    <source>
        <dbReference type="ARBA" id="ARBA00004651"/>
    </source>
</evidence>
<dbReference type="InterPro" id="IPR002528">
    <property type="entry name" value="MATE_fam"/>
</dbReference>
<gene>
    <name evidence="11" type="ORF">SAMN05444001_11278</name>
</gene>
<keyword evidence="5 10" id="KW-0812">Transmembrane</keyword>
<feature type="transmembrane region" description="Helical" evidence="10">
    <location>
        <begin position="398"/>
        <end position="418"/>
    </location>
</feature>
<evidence type="ECO:0000256" key="9">
    <source>
        <dbReference type="ARBA" id="ARBA00031636"/>
    </source>
</evidence>
<dbReference type="PANTHER" id="PTHR43298">
    <property type="entry name" value="MULTIDRUG RESISTANCE PROTEIN NORM-RELATED"/>
    <property type="match status" value="1"/>
</dbReference>
<feature type="transmembrane region" description="Helical" evidence="10">
    <location>
        <begin position="253"/>
        <end position="278"/>
    </location>
</feature>
<evidence type="ECO:0000256" key="5">
    <source>
        <dbReference type="ARBA" id="ARBA00022692"/>
    </source>
</evidence>
<organism evidence="11 12">
    <name type="scientific">Parabacteroides chinchillae</name>
    <dbReference type="NCBI Taxonomy" id="871327"/>
    <lineage>
        <taxon>Bacteria</taxon>
        <taxon>Pseudomonadati</taxon>
        <taxon>Bacteroidota</taxon>
        <taxon>Bacteroidia</taxon>
        <taxon>Bacteroidales</taxon>
        <taxon>Tannerellaceae</taxon>
        <taxon>Parabacteroides</taxon>
    </lineage>
</organism>
<proteinExistence type="predicted"/>
<keyword evidence="8 10" id="KW-0472">Membrane</keyword>
<feature type="transmembrane region" description="Helical" evidence="10">
    <location>
        <begin position="203"/>
        <end position="224"/>
    </location>
</feature>
<dbReference type="GO" id="GO:0006811">
    <property type="term" value="P:monoatomic ion transport"/>
    <property type="evidence" value="ECO:0007669"/>
    <property type="project" value="UniProtKB-KW"/>
</dbReference>
<dbReference type="GO" id="GO:0015297">
    <property type="term" value="F:antiporter activity"/>
    <property type="evidence" value="ECO:0007669"/>
    <property type="project" value="UniProtKB-KW"/>
</dbReference>
<name>A0A8G2BXC5_9BACT</name>
<evidence type="ECO:0000313" key="12">
    <source>
        <dbReference type="Proteomes" id="UP000236725"/>
    </source>
</evidence>
<evidence type="ECO:0000256" key="8">
    <source>
        <dbReference type="ARBA" id="ARBA00023136"/>
    </source>
</evidence>
<dbReference type="Pfam" id="PF01554">
    <property type="entry name" value="MatE"/>
    <property type="match status" value="2"/>
</dbReference>
<evidence type="ECO:0000256" key="7">
    <source>
        <dbReference type="ARBA" id="ARBA00023065"/>
    </source>
</evidence>
<evidence type="ECO:0000256" key="2">
    <source>
        <dbReference type="ARBA" id="ARBA00022448"/>
    </source>
</evidence>
<dbReference type="NCBIfam" id="TIGR00797">
    <property type="entry name" value="matE"/>
    <property type="match status" value="1"/>
</dbReference>
<dbReference type="AlphaFoldDB" id="A0A8G2BXC5"/>
<keyword evidence="7" id="KW-0406">Ion transport</keyword>
<dbReference type="GO" id="GO:0042910">
    <property type="term" value="F:xenobiotic transmembrane transporter activity"/>
    <property type="evidence" value="ECO:0007669"/>
    <property type="project" value="InterPro"/>
</dbReference>
<dbReference type="GO" id="GO:0005886">
    <property type="term" value="C:plasma membrane"/>
    <property type="evidence" value="ECO:0007669"/>
    <property type="project" value="UniProtKB-SubCell"/>
</dbReference>
<feature type="transmembrane region" description="Helical" evidence="10">
    <location>
        <begin position="368"/>
        <end position="386"/>
    </location>
</feature>
<feature type="transmembrane region" description="Helical" evidence="10">
    <location>
        <begin position="171"/>
        <end position="191"/>
    </location>
</feature>
<evidence type="ECO:0000256" key="6">
    <source>
        <dbReference type="ARBA" id="ARBA00022989"/>
    </source>
</evidence>
<dbReference type="PANTHER" id="PTHR43298:SF2">
    <property type="entry name" value="FMN_FAD EXPORTER YEEO-RELATED"/>
    <property type="match status" value="1"/>
</dbReference>
<evidence type="ECO:0000256" key="4">
    <source>
        <dbReference type="ARBA" id="ARBA00022475"/>
    </source>
</evidence>
<feature type="transmembrane region" description="Helical" evidence="10">
    <location>
        <begin position="27"/>
        <end position="49"/>
    </location>
</feature>